<accession>A0A0K2SHC0</accession>
<dbReference type="STRING" id="1555112.LIP_0656"/>
<evidence type="ECO:0000313" key="2">
    <source>
        <dbReference type="Proteomes" id="UP000065807"/>
    </source>
</evidence>
<evidence type="ECO:0008006" key="3">
    <source>
        <dbReference type="Google" id="ProtNLM"/>
    </source>
</evidence>
<reference evidence="2" key="1">
    <citation type="submission" date="2015-07" db="EMBL/GenBank/DDBJ databases">
        <title>Complete genome sequence and phylogenetic analysis of Limnochorda pilosa.</title>
        <authorList>
            <person name="Watanabe M."/>
            <person name="Kojima H."/>
            <person name="Fukui M."/>
        </authorList>
    </citation>
    <scope>NUCLEOTIDE SEQUENCE [LARGE SCALE GENOMIC DNA]</scope>
    <source>
        <strain evidence="2">HC45</strain>
    </source>
</reference>
<dbReference type="AlphaFoldDB" id="A0A0K2SHC0"/>
<sequence length="130" mass="14387">MLRLSDGRAAEVLLQVPVRPGQPIRYGYTHSSDRTPVEDLFTVTPSGGLRLVEERYRWYGVGLEYHSQASIREEDGQVVVTVNRTLGRLPLRVAATVDQWLEVGPCRWRLGDLAPPGAAVVLEVHAGSEP</sequence>
<reference evidence="2" key="2">
    <citation type="journal article" date="2016" name="Int. J. Syst. Evol. Microbiol.">
        <title>Complete genome sequence and cell structure of Limnochorda pilosa, a Gram-negative spore-former within the phylum Firmicutes.</title>
        <authorList>
            <person name="Watanabe M."/>
            <person name="Kojima H."/>
            <person name="Fukui M."/>
        </authorList>
    </citation>
    <scope>NUCLEOTIDE SEQUENCE [LARGE SCALE GENOMIC DNA]</scope>
    <source>
        <strain evidence="2">HC45</strain>
    </source>
</reference>
<dbReference type="Proteomes" id="UP000065807">
    <property type="component" value="Chromosome"/>
</dbReference>
<dbReference type="OrthoDB" id="4304at2"/>
<dbReference type="RefSeq" id="WP_068134161.1">
    <property type="nucleotide sequence ID" value="NZ_AP014924.1"/>
</dbReference>
<gene>
    <name evidence="1" type="ORF">LIP_0656</name>
</gene>
<evidence type="ECO:0000313" key="1">
    <source>
        <dbReference type="EMBL" id="BAS26513.1"/>
    </source>
</evidence>
<name>A0A0K2SHC0_LIMPI</name>
<keyword evidence="2" id="KW-1185">Reference proteome</keyword>
<dbReference type="InterPro" id="IPR015001">
    <property type="entry name" value="DUF1850"/>
</dbReference>
<dbReference type="KEGG" id="lpil:LIP_0656"/>
<protein>
    <recommendedName>
        <fullName evidence="3">DUF1850 domain-containing protein</fullName>
    </recommendedName>
</protein>
<organism evidence="1 2">
    <name type="scientific">Limnochorda pilosa</name>
    <dbReference type="NCBI Taxonomy" id="1555112"/>
    <lineage>
        <taxon>Bacteria</taxon>
        <taxon>Bacillati</taxon>
        <taxon>Bacillota</taxon>
        <taxon>Limnochordia</taxon>
        <taxon>Limnochordales</taxon>
        <taxon>Limnochordaceae</taxon>
        <taxon>Limnochorda</taxon>
    </lineage>
</organism>
<dbReference type="EMBL" id="AP014924">
    <property type="protein sequence ID" value="BAS26513.1"/>
    <property type="molecule type" value="Genomic_DNA"/>
</dbReference>
<dbReference type="Pfam" id="PF08905">
    <property type="entry name" value="DUF1850"/>
    <property type="match status" value="1"/>
</dbReference>
<proteinExistence type="predicted"/>